<feature type="transmembrane region" description="Helical" evidence="6">
    <location>
        <begin position="193"/>
        <end position="215"/>
    </location>
</feature>
<organism evidence="7 8">
    <name type="scientific">Rhodopirellula baltica SWK14</name>
    <dbReference type="NCBI Taxonomy" id="993516"/>
    <lineage>
        <taxon>Bacteria</taxon>
        <taxon>Pseudomonadati</taxon>
        <taxon>Planctomycetota</taxon>
        <taxon>Planctomycetia</taxon>
        <taxon>Pirellulales</taxon>
        <taxon>Pirellulaceae</taxon>
        <taxon>Rhodopirellula</taxon>
    </lineage>
</organism>
<reference evidence="7 8" key="1">
    <citation type="journal article" date="2013" name="Mar. Genomics">
        <title>Expression of sulfatases in Rhodopirellula baltica and the diversity of sulfatases in the genus Rhodopirellula.</title>
        <authorList>
            <person name="Wegner C.E."/>
            <person name="Richter-Heitmann T."/>
            <person name="Klindworth A."/>
            <person name="Klockow C."/>
            <person name="Richter M."/>
            <person name="Achstetter T."/>
            <person name="Glockner F.O."/>
            <person name="Harder J."/>
        </authorList>
    </citation>
    <scope>NUCLEOTIDE SEQUENCE [LARGE SCALE GENOMIC DNA]</scope>
    <source>
        <strain evidence="7 8">SWK14</strain>
    </source>
</reference>
<dbReference type="GO" id="GO:0042910">
    <property type="term" value="F:xenobiotic transmembrane transporter activity"/>
    <property type="evidence" value="ECO:0007669"/>
    <property type="project" value="InterPro"/>
</dbReference>
<sequence>MDKLHRCLTKLQGQSGNLIFKTGLSFALKILSAIVAFAFNLVVARQLSHSDAGLFFLGLSLVVMLATFTRVGMDQAVTRFVAERIPDHNWTSIRRCYRLCMILGLITSGISSVILFFTSGILSTRVFTPELQPVLKVISFATIPVALCTLHARLFQGLRQMVGLQLYQNLGPTLLYLSAVAVLWFLGFDTSKLNLSVWVLSLSYFASLVIAAMHWRSSSEREFQTIDASLEGTKPVIEKCAPSDVTETVNSGSDAELQEAIEIDMRYLIATSLPLWGITVVAMMDRWFGQLVVGAWCDIADVATFNVALRLAMLISIVVMSVNSISFPTFASLHRQNRTDELRRNALIASWLTLAMGLPLALFVVAFPEWLLGFFGAEFQDGTTVLRVLAIGQIANVASGSVGGLLVMTGHQKASLKISIGTAIGMITLTLILVPWLGILGAGIASALSVSSQMILCVALVRQKLGFWPIGF</sequence>
<dbReference type="CDD" id="cd13128">
    <property type="entry name" value="MATE_Wzx_like"/>
    <property type="match status" value="1"/>
</dbReference>
<dbReference type="InterPro" id="IPR002797">
    <property type="entry name" value="Polysacc_synth"/>
</dbReference>
<keyword evidence="4 6" id="KW-1133">Transmembrane helix</keyword>
<feature type="transmembrane region" description="Helical" evidence="6">
    <location>
        <begin position="26"/>
        <end position="47"/>
    </location>
</feature>
<evidence type="ECO:0000256" key="6">
    <source>
        <dbReference type="SAM" id="Phobius"/>
    </source>
</evidence>
<feature type="transmembrane region" description="Helical" evidence="6">
    <location>
        <begin position="414"/>
        <end position="433"/>
    </location>
</feature>
<evidence type="ECO:0000256" key="4">
    <source>
        <dbReference type="ARBA" id="ARBA00022989"/>
    </source>
</evidence>
<evidence type="ECO:0000256" key="2">
    <source>
        <dbReference type="ARBA" id="ARBA00022475"/>
    </source>
</evidence>
<dbReference type="Pfam" id="PF01943">
    <property type="entry name" value="Polysacc_synt"/>
    <property type="match status" value="1"/>
</dbReference>
<dbReference type="Pfam" id="PF01554">
    <property type="entry name" value="MatE"/>
    <property type="match status" value="1"/>
</dbReference>
<dbReference type="RefSeq" id="WP_007337180.1">
    <property type="nucleotide sequence ID" value="NZ_AMWG01000043.1"/>
</dbReference>
<evidence type="ECO:0000313" key="7">
    <source>
        <dbReference type="EMBL" id="ELP33957.1"/>
    </source>
</evidence>
<feature type="transmembrane region" description="Helical" evidence="6">
    <location>
        <begin position="388"/>
        <end position="407"/>
    </location>
</feature>
<feature type="transmembrane region" description="Helical" evidence="6">
    <location>
        <begin position="308"/>
        <end position="333"/>
    </location>
</feature>
<dbReference type="AlphaFoldDB" id="L7CK23"/>
<gene>
    <name evidence="7" type="ORF">RBSWK_02093</name>
</gene>
<protein>
    <submittedName>
        <fullName evidence="7">Polysaccharide biosynthesis protein</fullName>
    </submittedName>
</protein>
<feature type="transmembrane region" description="Helical" evidence="6">
    <location>
        <begin position="166"/>
        <end position="187"/>
    </location>
</feature>
<dbReference type="EMBL" id="AMWG01000043">
    <property type="protein sequence ID" value="ELP33957.1"/>
    <property type="molecule type" value="Genomic_DNA"/>
</dbReference>
<dbReference type="PATRIC" id="fig|993516.3.peg.2236"/>
<proteinExistence type="predicted"/>
<feature type="transmembrane region" description="Helical" evidence="6">
    <location>
        <begin position="267"/>
        <end position="288"/>
    </location>
</feature>
<dbReference type="InterPro" id="IPR050833">
    <property type="entry name" value="Poly_Biosynth_Transport"/>
</dbReference>
<keyword evidence="5 6" id="KW-0472">Membrane</keyword>
<dbReference type="PANTHER" id="PTHR30250:SF11">
    <property type="entry name" value="O-ANTIGEN TRANSPORTER-RELATED"/>
    <property type="match status" value="1"/>
</dbReference>
<name>L7CK23_RHOBT</name>
<dbReference type="PANTHER" id="PTHR30250">
    <property type="entry name" value="PST FAMILY PREDICTED COLANIC ACID TRANSPORTER"/>
    <property type="match status" value="1"/>
</dbReference>
<feature type="transmembrane region" description="Helical" evidence="6">
    <location>
        <begin position="134"/>
        <end position="154"/>
    </location>
</feature>
<comment type="caution">
    <text evidence="7">The sequence shown here is derived from an EMBL/GenBank/DDBJ whole genome shotgun (WGS) entry which is preliminary data.</text>
</comment>
<dbReference type="GO" id="GO:0005886">
    <property type="term" value="C:plasma membrane"/>
    <property type="evidence" value="ECO:0007669"/>
    <property type="project" value="UniProtKB-SubCell"/>
</dbReference>
<feature type="transmembrane region" description="Helical" evidence="6">
    <location>
        <begin position="53"/>
        <end position="71"/>
    </location>
</feature>
<comment type="subcellular location">
    <subcellularLocation>
        <location evidence="1">Cell membrane</location>
        <topology evidence="1">Multi-pass membrane protein</topology>
    </subcellularLocation>
</comment>
<dbReference type="InterPro" id="IPR002528">
    <property type="entry name" value="MATE_fam"/>
</dbReference>
<evidence type="ECO:0000256" key="5">
    <source>
        <dbReference type="ARBA" id="ARBA00023136"/>
    </source>
</evidence>
<evidence type="ECO:0000313" key="8">
    <source>
        <dbReference type="Proteomes" id="UP000010959"/>
    </source>
</evidence>
<feature type="transmembrane region" description="Helical" evidence="6">
    <location>
        <begin position="99"/>
        <end position="122"/>
    </location>
</feature>
<feature type="transmembrane region" description="Helical" evidence="6">
    <location>
        <begin position="345"/>
        <end position="368"/>
    </location>
</feature>
<dbReference type="GO" id="GO:0015297">
    <property type="term" value="F:antiporter activity"/>
    <property type="evidence" value="ECO:0007669"/>
    <property type="project" value="InterPro"/>
</dbReference>
<evidence type="ECO:0000256" key="1">
    <source>
        <dbReference type="ARBA" id="ARBA00004651"/>
    </source>
</evidence>
<accession>L7CK23</accession>
<keyword evidence="3 6" id="KW-0812">Transmembrane</keyword>
<evidence type="ECO:0000256" key="3">
    <source>
        <dbReference type="ARBA" id="ARBA00022692"/>
    </source>
</evidence>
<keyword evidence="2" id="KW-1003">Cell membrane</keyword>
<dbReference type="Proteomes" id="UP000010959">
    <property type="component" value="Unassembled WGS sequence"/>
</dbReference>